<keyword evidence="9" id="KW-1133">Transmembrane helix</keyword>
<dbReference type="PANTHER" id="PTHR24421">
    <property type="entry name" value="NITRATE/NITRITE SENSOR PROTEIN NARX-RELATED"/>
    <property type="match status" value="1"/>
</dbReference>
<feature type="domain" description="Histidine kinase/HSP90-like ATPase" evidence="10">
    <location>
        <begin position="295"/>
        <end position="380"/>
    </location>
</feature>
<dbReference type="Gene3D" id="3.30.565.10">
    <property type="entry name" value="Histidine kinase-like ATPase, C-terminal domain"/>
    <property type="match status" value="1"/>
</dbReference>
<dbReference type="Pfam" id="PF07730">
    <property type="entry name" value="HisKA_3"/>
    <property type="match status" value="1"/>
</dbReference>
<evidence type="ECO:0000256" key="7">
    <source>
        <dbReference type="ARBA" id="ARBA00022840"/>
    </source>
</evidence>
<keyword evidence="6 12" id="KW-0418">Kinase</keyword>
<evidence type="ECO:0000313" key="12">
    <source>
        <dbReference type="EMBL" id="GAA1834721.1"/>
    </source>
</evidence>
<keyword evidence="3" id="KW-0597">Phosphoprotein</keyword>
<feature type="transmembrane region" description="Helical" evidence="9">
    <location>
        <begin position="75"/>
        <end position="92"/>
    </location>
</feature>
<evidence type="ECO:0000256" key="8">
    <source>
        <dbReference type="ARBA" id="ARBA00023012"/>
    </source>
</evidence>
<gene>
    <name evidence="12" type="ORF">GCM10009682_61320</name>
</gene>
<evidence type="ECO:0000256" key="3">
    <source>
        <dbReference type="ARBA" id="ARBA00022553"/>
    </source>
</evidence>
<dbReference type="GO" id="GO:0016301">
    <property type="term" value="F:kinase activity"/>
    <property type="evidence" value="ECO:0007669"/>
    <property type="project" value="UniProtKB-KW"/>
</dbReference>
<feature type="transmembrane region" description="Helical" evidence="9">
    <location>
        <begin position="141"/>
        <end position="161"/>
    </location>
</feature>
<dbReference type="InterPro" id="IPR011712">
    <property type="entry name" value="Sig_transdc_His_kin_sub3_dim/P"/>
</dbReference>
<keyword evidence="13" id="KW-1185">Reference proteome</keyword>
<dbReference type="InterPro" id="IPR003594">
    <property type="entry name" value="HATPase_dom"/>
</dbReference>
<dbReference type="EMBL" id="BAAALT010000284">
    <property type="protein sequence ID" value="GAA1834721.1"/>
    <property type="molecule type" value="Genomic_DNA"/>
</dbReference>
<keyword evidence="9" id="KW-0472">Membrane</keyword>
<keyword evidence="5" id="KW-0547">Nucleotide-binding</keyword>
<keyword evidence="7" id="KW-0067">ATP-binding</keyword>
<evidence type="ECO:0000256" key="1">
    <source>
        <dbReference type="ARBA" id="ARBA00000085"/>
    </source>
</evidence>
<dbReference type="Pfam" id="PF02518">
    <property type="entry name" value="HATPase_c"/>
    <property type="match status" value="1"/>
</dbReference>
<reference evidence="13" key="1">
    <citation type="journal article" date="2019" name="Int. J. Syst. Evol. Microbiol.">
        <title>The Global Catalogue of Microorganisms (GCM) 10K type strain sequencing project: providing services to taxonomists for standard genome sequencing and annotation.</title>
        <authorList>
            <consortium name="The Broad Institute Genomics Platform"/>
            <consortium name="The Broad Institute Genome Sequencing Center for Infectious Disease"/>
            <person name="Wu L."/>
            <person name="Ma J."/>
        </authorList>
    </citation>
    <scope>NUCLEOTIDE SEQUENCE [LARGE SCALE GENOMIC DNA]</scope>
    <source>
        <strain evidence="13">JCM 13250</strain>
    </source>
</reference>
<dbReference type="SUPFAM" id="SSF55874">
    <property type="entry name" value="ATPase domain of HSP90 chaperone/DNA topoisomerase II/histidine kinase"/>
    <property type="match status" value="1"/>
</dbReference>
<organism evidence="12 13">
    <name type="scientific">Luedemannella flava</name>
    <dbReference type="NCBI Taxonomy" id="349316"/>
    <lineage>
        <taxon>Bacteria</taxon>
        <taxon>Bacillati</taxon>
        <taxon>Actinomycetota</taxon>
        <taxon>Actinomycetes</taxon>
        <taxon>Micromonosporales</taxon>
        <taxon>Micromonosporaceae</taxon>
        <taxon>Luedemannella</taxon>
    </lineage>
</organism>
<accession>A0ABP4Z0Q0</accession>
<evidence type="ECO:0000256" key="5">
    <source>
        <dbReference type="ARBA" id="ARBA00022741"/>
    </source>
</evidence>
<dbReference type="InterPro" id="IPR050482">
    <property type="entry name" value="Sensor_HK_TwoCompSys"/>
</dbReference>
<dbReference type="Proteomes" id="UP001500218">
    <property type="component" value="Unassembled WGS sequence"/>
</dbReference>
<name>A0ABP4Z0Q0_9ACTN</name>
<dbReference type="Gene3D" id="1.20.5.1930">
    <property type="match status" value="1"/>
</dbReference>
<feature type="domain" description="Signal transduction histidine kinase subgroup 3 dimerisation and phosphoacceptor" evidence="11">
    <location>
        <begin position="182"/>
        <end position="247"/>
    </location>
</feature>
<dbReference type="EC" id="2.7.13.3" evidence="2"/>
<evidence type="ECO:0000256" key="9">
    <source>
        <dbReference type="SAM" id="Phobius"/>
    </source>
</evidence>
<dbReference type="RefSeq" id="WP_344140048.1">
    <property type="nucleotide sequence ID" value="NZ_BAAALT010000284.1"/>
</dbReference>
<dbReference type="PANTHER" id="PTHR24421:SF10">
    <property type="entry name" value="NITRATE_NITRITE SENSOR PROTEIN NARQ"/>
    <property type="match status" value="1"/>
</dbReference>
<proteinExistence type="predicted"/>
<evidence type="ECO:0000259" key="10">
    <source>
        <dbReference type="Pfam" id="PF02518"/>
    </source>
</evidence>
<sequence>MIPAATPPSTPGSVPPGRWRRFTTPLDAGLALGAGVLLMTDFAAATEPPRVPVPVAVGLLVILAATLAVRRSLPLGAYVVNTVALGLAANLVDRDGVVPYPNLIVLYSVGLYATRRRALAGPVVMLVGVAAYFASDDHAPILPIGVVFGWLAAWAGGYLTARRREELEAIRARMRAGAIADERTRIARELHDLIGHTVNVMVVQAGAGRLALDRDPDKTRELLRGIEQTGRDALSELDRVLGILRDAEDGTGVEPPGPGLAGLPALVARMAQAGLAVTAAVDPTAGRLPRSLDLSVYRVVQEALTNALRHGGARAASVTVRRADNQLQVEVRDDGRGAPPGYQPGRGLVGIAERAAVFGGRLDHGPAIDGGFRLTVWFPVL</sequence>
<feature type="transmembrane region" description="Helical" evidence="9">
    <location>
        <begin position="51"/>
        <end position="68"/>
    </location>
</feature>
<feature type="transmembrane region" description="Helical" evidence="9">
    <location>
        <begin position="98"/>
        <end position="114"/>
    </location>
</feature>
<keyword evidence="8" id="KW-0902">Two-component regulatory system</keyword>
<keyword evidence="9" id="KW-0812">Transmembrane</keyword>
<evidence type="ECO:0000256" key="4">
    <source>
        <dbReference type="ARBA" id="ARBA00022679"/>
    </source>
</evidence>
<comment type="caution">
    <text evidence="12">The sequence shown here is derived from an EMBL/GenBank/DDBJ whole genome shotgun (WGS) entry which is preliminary data.</text>
</comment>
<dbReference type="InterPro" id="IPR036890">
    <property type="entry name" value="HATPase_C_sf"/>
</dbReference>
<dbReference type="CDD" id="cd16917">
    <property type="entry name" value="HATPase_UhpB-NarQ-NarX-like"/>
    <property type="match status" value="1"/>
</dbReference>
<evidence type="ECO:0000256" key="6">
    <source>
        <dbReference type="ARBA" id="ARBA00022777"/>
    </source>
</evidence>
<comment type="catalytic activity">
    <reaction evidence="1">
        <text>ATP + protein L-histidine = ADP + protein N-phospho-L-histidine.</text>
        <dbReference type="EC" id="2.7.13.3"/>
    </reaction>
</comment>
<protein>
    <recommendedName>
        <fullName evidence="2">histidine kinase</fullName>
        <ecNumber evidence="2">2.7.13.3</ecNumber>
    </recommendedName>
</protein>
<keyword evidence="4" id="KW-0808">Transferase</keyword>
<feature type="transmembrane region" description="Helical" evidence="9">
    <location>
        <begin position="119"/>
        <end position="135"/>
    </location>
</feature>
<evidence type="ECO:0000259" key="11">
    <source>
        <dbReference type="Pfam" id="PF07730"/>
    </source>
</evidence>
<evidence type="ECO:0000256" key="2">
    <source>
        <dbReference type="ARBA" id="ARBA00012438"/>
    </source>
</evidence>
<evidence type="ECO:0000313" key="13">
    <source>
        <dbReference type="Proteomes" id="UP001500218"/>
    </source>
</evidence>